<evidence type="ECO:0000313" key="1">
    <source>
        <dbReference type="EMBL" id="CAK0799396.1"/>
    </source>
</evidence>
<accession>A0ABN9Q4R6</accession>
<keyword evidence="2" id="KW-1185">Reference proteome</keyword>
<dbReference type="EMBL" id="CAUYUJ010002139">
    <property type="protein sequence ID" value="CAK0799396.1"/>
    <property type="molecule type" value="Genomic_DNA"/>
</dbReference>
<name>A0ABN9Q4R6_9DINO</name>
<proteinExistence type="predicted"/>
<reference evidence="1" key="1">
    <citation type="submission" date="2023-10" db="EMBL/GenBank/DDBJ databases">
        <authorList>
            <person name="Chen Y."/>
            <person name="Shah S."/>
            <person name="Dougan E. K."/>
            <person name="Thang M."/>
            <person name="Chan C."/>
        </authorList>
    </citation>
    <scope>NUCLEOTIDE SEQUENCE [LARGE SCALE GENOMIC DNA]</scope>
</reference>
<dbReference type="Proteomes" id="UP001189429">
    <property type="component" value="Unassembled WGS sequence"/>
</dbReference>
<evidence type="ECO:0000313" key="2">
    <source>
        <dbReference type="Proteomes" id="UP001189429"/>
    </source>
</evidence>
<protein>
    <submittedName>
        <fullName evidence="1">Uncharacterized protein</fullName>
    </submittedName>
</protein>
<organism evidence="1 2">
    <name type="scientific">Prorocentrum cordatum</name>
    <dbReference type="NCBI Taxonomy" id="2364126"/>
    <lineage>
        <taxon>Eukaryota</taxon>
        <taxon>Sar</taxon>
        <taxon>Alveolata</taxon>
        <taxon>Dinophyceae</taxon>
        <taxon>Prorocentrales</taxon>
        <taxon>Prorocentraceae</taxon>
        <taxon>Prorocentrum</taxon>
    </lineage>
</organism>
<sequence>MGLLCEAFRNGMKLFPLMRWMQEKPPRTTDAEALLEWCLAGAVAGDRGEAGRQRGDVAYVTGPVPWLKQLRVISDSADSPDAKAWPGPRGTRKKYYVTADPAAGIRELAAAAREKWPEGPPVALNSAEEILSFQVALIDVSKCGVCSRGVQVPAVDAEHVEAARQSLETRAHQILRLVVDALLLEAGPNPDKAFRQKVRALRMLMTHFGKGKGVKWFGERWSAHVVTGMAFRALERLRMEPALEGAADAVRQSLVAFGAM</sequence>
<comment type="caution">
    <text evidence="1">The sequence shown here is derived from an EMBL/GenBank/DDBJ whole genome shotgun (WGS) entry which is preliminary data.</text>
</comment>
<gene>
    <name evidence="1" type="ORF">PCOR1329_LOCUS7860</name>
</gene>